<gene>
    <name evidence="5" type="ordered locus">Ngar_c06400</name>
</gene>
<accession>K0IFH7</accession>
<dbReference type="InterPro" id="IPR051912">
    <property type="entry name" value="Alkylbase_DNA_Glycosylase/TA"/>
</dbReference>
<dbReference type="FunFam" id="1.10.340.30:FF:000004">
    <property type="entry name" value="DNA-3-methyladenine glycosylase II"/>
    <property type="match status" value="1"/>
</dbReference>
<evidence type="ECO:0000313" key="6">
    <source>
        <dbReference type="Proteomes" id="UP000008037"/>
    </source>
</evidence>
<dbReference type="InParanoid" id="K0IFH7"/>
<dbReference type="Gene3D" id="1.10.1670.40">
    <property type="match status" value="1"/>
</dbReference>
<dbReference type="RefSeq" id="WP_015018129.1">
    <property type="nucleotide sequence ID" value="NC_018719.1"/>
</dbReference>
<dbReference type="GeneID" id="13795035"/>
<dbReference type="InterPro" id="IPR003265">
    <property type="entry name" value="HhH-GPD_domain"/>
</dbReference>
<evidence type="ECO:0000256" key="1">
    <source>
        <dbReference type="ARBA" id="ARBA00010817"/>
    </source>
</evidence>
<dbReference type="SUPFAM" id="SSF48150">
    <property type="entry name" value="DNA-glycosylase"/>
    <property type="match status" value="1"/>
</dbReference>
<dbReference type="Gene3D" id="1.10.340.30">
    <property type="entry name" value="Hypothetical protein, domain 2"/>
    <property type="match status" value="1"/>
</dbReference>
<dbReference type="HOGENOM" id="CLU_000445_72_5_2"/>
<keyword evidence="2" id="KW-0227">DNA damage</keyword>
<comment type="similarity">
    <text evidence="1">Belongs to the alkylbase DNA glycosidase AlkA family.</text>
</comment>
<keyword evidence="6" id="KW-1185">Reference proteome</keyword>
<feature type="domain" description="HhH-GPD" evidence="4">
    <location>
        <begin position="55"/>
        <end position="208"/>
    </location>
</feature>
<evidence type="ECO:0000256" key="2">
    <source>
        <dbReference type="ARBA" id="ARBA00022763"/>
    </source>
</evidence>
<dbReference type="SMART" id="SM00478">
    <property type="entry name" value="ENDO3c"/>
    <property type="match status" value="1"/>
</dbReference>
<dbReference type="GO" id="GO:0043916">
    <property type="term" value="F:DNA-7-methylguanine glycosylase activity"/>
    <property type="evidence" value="ECO:0007669"/>
    <property type="project" value="TreeGrafter"/>
</dbReference>
<dbReference type="EMBL" id="CP002408">
    <property type="protein sequence ID" value="AFU57583.1"/>
    <property type="molecule type" value="Genomic_DNA"/>
</dbReference>
<dbReference type="PANTHER" id="PTHR43003">
    <property type="entry name" value="DNA-3-METHYLADENINE GLYCOSYLASE"/>
    <property type="match status" value="1"/>
</dbReference>
<dbReference type="CDD" id="cd00056">
    <property type="entry name" value="ENDO3c"/>
    <property type="match status" value="1"/>
</dbReference>
<protein>
    <submittedName>
        <fullName evidence="5">Putative DNA-3-methyladenine glycosylase II</fullName>
    </submittedName>
</protein>
<proteinExistence type="inferred from homology"/>
<dbReference type="BioCyc" id="CNIT1237085:G1324-638-MONOMER"/>
<reference evidence="5 6" key="1">
    <citation type="journal article" date="2012" name="Environ. Microbiol.">
        <title>The genome of the ammonia-oxidizing Candidatus Nitrososphaera gargensis: insights into metabolic versatility and environmental adaptations.</title>
        <authorList>
            <person name="Spang A."/>
            <person name="Poehlein A."/>
            <person name="Offre P."/>
            <person name="Zumbragel S."/>
            <person name="Haider S."/>
            <person name="Rychlik N."/>
            <person name="Nowka B."/>
            <person name="Schmeisser C."/>
            <person name="Lebedeva E.V."/>
            <person name="Rattei T."/>
            <person name="Bohm C."/>
            <person name="Schmid M."/>
            <person name="Galushko A."/>
            <person name="Hatzenpichler R."/>
            <person name="Weinmaier T."/>
            <person name="Daniel R."/>
            <person name="Schleper C."/>
            <person name="Spieck E."/>
            <person name="Streit W."/>
            <person name="Wagner M."/>
        </authorList>
    </citation>
    <scope>NUCLEOTIDE SEQUENCE [LARGE SCALE GENOMIC DNA]</scope>
    <source>
        <strain evidence="6">Ga9.2</strain>
    </source>
</reference>
<name>K0IFH7_NITGG</name>
<evidence type="ECO:0000313" key="5">
    <source>
        <dbReference type="EMBL" id="AFU57583.1"/>
    </source>
</evidence>
<dbReference type="STRING" id="1237085.Ngar_c06400"/>
<dbReference type="GO" id="GO:0006307">
    <property type="term" value="P:DNA alkylation repair"/>
    <property type="evidence" value="ECO:0007669"/>
    <property type="project" value="TreeGrafter"/>
</dbReference>
<dbReference type="KEGG" id="nga:Ngar_c06400"/>
<organism evidence="5 6">
    <name type="scientific">Nitrososphaera gargensis (strain Ga9.2)</name>
    <dbReference type="NCBI Taxonomy" id="1237085"/>
    <lineage>
        <taxon>Archaea</taxon>
        <taxon>Nitrososphaerota</taxon>
        <taxon>Nitrososphaeria</taxon>
        <taxon>Nitrososphaerales</taxon>
        <taxon>Nitrososphaeraceae</taxon>
        <taxon>Nitrososphaera</taxon>
    </lineage>
</organism>
<dbReference type="InterPro" id="IPR011257">
    <property type="entry name" value="DNA_glycosylase"/>
</dbReference>
<dbReference type="Pfam" id="PF00730">
    <property type="entry name" value="HhH-GPD"/>
    <property type="match status" value="1"/>
</dbReference>
<dbReference type="GO" id="GO:0006285">
    <property type="term" value="P:base-excision repair, AP site formation"/>
    <property type="evidence" value="ECO:0007669"/>
    <property type="project" value="TreeGrafter"/>
</dbReference>
<evidence type="ECO:0000259" key="4">
    <source>
        <dbReference type="SMART" id="SM00478"/>
    </source>
</evidence>
<dbReference type="Proteomes" id="UP000008037">
    <property type="component" value="Chromosome"/>
</dbReference>
<dbReference type="GO" id="GO:0032993">
    <property type="term" value="C:protein-DNA complex"/>
    <property type="evidence" value="ECO:0007669"/>
    <property type="project" value="TreeGrafter"/>
</dbReference>
<dbReference type="AlphaFoldDB" id="K0IFH7"/>
<keyword evidence="3" id="KW-0234">DNA repair</keyword>
<sequence>MIIAMTAKQVAKEEAEALKHLAAADARLAAIIKSVGAYEIKLRKDPFQSLVEAIIYQQLAGSAADAIYGRFVKIYGRFPRPAQLLATPDSKLRACGLSARKIEYLKDLSSQVSDDRLKLALLPKMPDEQVIEQLVQVKGIGRWTAEMFLIFCLGRPDVLPVGDLGLRKAMQQVYSLAELPSPARMREIAQLWKPYSSIATWYMWKSLEKFKGIG</sequence>
<dbReference type="PANTHER" id="PTHR43003:SF5">
    <property type="entry name" value="DNA-3-METHYLADENINE GLYCOSYLASE"/>
    <property type="match status" value="1"/>
</dbReference>
<evidence type="ECO:0000256" key="3">
    <source>
        <dbReference type="ARBA" id="ARBA00023204"/>
    </source>
</evidence>
<dbReference type="GO" id="GO:0032131">
    <property type="term" value="F:alkylated DNA binding"/>
    <property type="evidence" value="ECO:0007669"/>
    <property type="project" value="TreeGrafter"/>
</dbReference>
<dbReference type="GO" id="GO:0008725">
    <property type="term" value="F:DNA-3-methyladenine glycosylase activity"/>
    <property type="evidence" value="ECO:0007669"/>
    <property type="project" value="TreeGrafter"/>
</dbReference>